<comment type="caution">
    <text evidence="2">The sequence shown here is derived from an EMBL/GenBank/DDBJ whole genome shotgun (WGS) entry which is preliminary data.</text>
</comment>
<accession>A0A0W8I955</accession>
<feature type="transmembrane region" description="Helical" evidence="1">
    <location>
        <begin position="30"/>
        <end position="48"/>
    </location>
</feature>
<organism evidence="2 3">
    <name type="scientific">Kocuria rosea subsp. polaris</name>
    <dbReference type="NCBI Taxonomy" id="136273"/>
    <lineage>
        <taxon>Bacteria</taxon>
        <taxon>Bacillati</taxon>
        <taxon>Actinomycetota</taxon>
        <taxon>Actinomycetes</taxon>
        <taxon>Micrococcales</taxon>
        <taxon>Micrococcaceae</taxon>
        <taxon>Kocuria</taxon>
    </lineage>
</organism>
<dbReference type="AlphaFoldDB" id="A0A0W8I955"/>
<proteinExistence type="predicted"/>
<name>A0A0W8I955_KOCRO</name>
<evidence type="ECO:0000313" key="2">
    <source>
        <dbReference type="EMBL" id="KUG56290.1"/>
    </source>
</evidence>
<dbReference type="EMBL" id="LQBK01000028">
    <property type="protein sequence ID" value="KUG56290.1"/>
    <property type="molecule type" value="Genomic_DNA"/>
</dbReference>
<protein>
    <submittedName>
        <fullName evidence="2">Uncharacterized protein</fullName>
    </submittedName>
</protein>
<dbReference type="Proteomes" id="UP000053512">
    <property type="component" value="Unassembled WGS sequence"/>
</dbReference>
<keyword evidence="1" id="KW-0472">Membrane</keyword>
<evidence type="ECO:0000256" key="1">
    <source>
        <dbReference type="SAM" id="Phobius"/>
    </source>
</evidence>
<feature type="transmembrane region" description="Helical" evidence="1">
    <location>
        <begin position="7"/>
        <end position="24"/>
    </location>
</feature>
<sequence length="60" mass="6714">MKPATVGYAIYMLMGALGVIALAIYVQNWIGIVLGIVLILFSVGFYLVERRSQLPRDKDR</sequence>
<reference evidence="3" key="1">
    <citation type="submission" date="2015-12" db="EMBL/GenBank/DDBJ databases">
        <authorList>
            <person name="Nair G.R."/>
            <person name="Kaur G."/>
            <person name="Mayilraj S."/>
        </authorList>
    </citation>
    <scope>NUCLEOTIDE SEQUENCE [LARGE SCALE GENOMIC DNA]</scope>
    <source>
        <strain evidence="3">CD08_4</strain>
    </source>
</reference>
<keyword evidence="1" id="KW-1133">Transmembrane helix</keyword>
<gene>
    <name evidence="2" type="ORF">AVL61_16740</name>
</gene>
<evidence type="ECO:0000313" key="3">
    <source>
        <dbReference type="Proteomes" id="UP000053512"/>
    </source>
</evidence>
<keyword evidence="1" id="KW-0812">Transmembrane</keyword>